<dbReference type="PRINTS" id="PR01349">
    <property type="entry name" value="WNTPROTEIN"/>
</dbReference>
<keyword evidence="6 9" id="KW-0879">Wnt signaling pathway</keyword>
<dbReference type="PANTHER" id="PTHR12027:SF70">
    <property type="entry name" value="PROTEIN WNT-16"/>
    <property type="match status" value="1"/>
</dbReference>
<evidence type="ECO:0000256" key="1">
    <source>
        <dbReference type="ARBA" id="ARBA00004498"/>
    </source>
</evidence>
<dbReference type="HOGENOM" id="CLU_033039_1_0_1"/>
<comment type="similarity">
    <text evidence="2 9">Belongs to the Wnt family.</text>
</comment>
<dbReference type="InterPro" id="IPR005817">
    <property type="entry name" value="Wnt"/>
</dbReference>
<reference evidence="12" key="1">
    <citation type="submission" date="2012-12" db="EMBL/GenBank/DDBJ databases">
        <authorList>
            <person name="Hellsten U."/>
            <person name="Grimwood J."/>
            <person name="Chapman J.A."/>
            <person name="Shapiro H."/>
            <person name="Aerts A."/>
            <person name="Otillar R.P."/>
            <person name="Terry A.Y."/>
            <person name="Boore J.L."/>
            <person name="Simakov O."/>
            <person name="Marletaz F."/>
            <person name="Cho S.-J."/>
            <person name="Edsinger-Gonzales E."/>
            <person name="Havlak P."/>
            <person name="Kuo D.-H."/>
            <person name="Larsson T."/>
            <person name="Lv J."/>
            <person name="Arendt D."/>
            <person name="Savage R."/>
            <person name="Osoegawa K."/>
            <person name="de Jong P."/>
            <person name="Lindberg D.R."/>
            <person name="Seaver E.C."/>
            <person name="Weisblat D.A."/>
            <person name="Putnam N.H."/>
            <person name="Grigoriev I.V."/>
            <person name="Rokhsar D.S."/>
        </authorList>
    </citation>
    <scope>NUCLEOTIDE SEQUENCE</scope>
</reference>
<reference evidence="11" key="3">
    <citation type="submission" date="2015-06" db="UniProtKB">
        <authorList>
            <consortium name="EnsemblMetazoa"/>
        </authorList>
    </citation>
    <scope>IDENTIFICATION</scope>
</reference>
<dbReference type="CTD" id="20216982"/>
<dbReference type="InParanoid" id="T1G7D5"/>
<dbReference type="STRING" id="6412.T1G7D5"/>
<dbReference type="GO" id="GO:0005615">
    <property type="term" value="C:extracellular space"/>
    <property type="evidence" value="ECO:0000318"/>
    <property type="project" value="GO_Central"/>
</dbReference>
<evidence type="ECO:0000256" key="3">
    <source>
        <dbReference type="ARBA" id="ARBA00022473"/>
    </source>
</evidence>
<evidence type="ECO:0000256" key="2">
    <source>
        <dbReference type="ARBA" id="ARBA00005683"/>
    </source>
</evidence>
<proteinExistence type="inferred from homology"/>
<keyword evidence="3 9" id="KW-0217">Developmental protein</keyword>
<dbReference type="FunFam" id="3.30.2460.20:FF:000001">
    <property type="entry name" value="Wnt homolog"/>
    <property type="match status" value="1"/>
</dbReference>
<keyword evidence="5" id="KW-0272">Extracellular matrix</keyword>
<dbReference type="OrthoDB" id="5945655at2759"/>
<sequence>HNSQSPQPLQLNQTTTCQLLQQHGYISSEQLSLCLGDHFSVLAAVSGRRLGLSECFHQFRYERWNCSATVARNIESGGKQRRTKEQAFMQAVMSAGVVFTVTEACSSGKLLRCSCLSIPSSSSSSSSSNNNNNRFNDDTWKWGGCSDDIDYGLSYAKLFTDKPIKKQLLKNGIFRMSDLKGLVDLHNNEVGRQILSSLMKIKCRCHGVSGLCGVRTCWKSLPTFREVGDALKNKYETSIEISRPSQHLLKREKRRRRREPISSADLIFLKKSPDYCKQNLKKGIPGTRGRLCNKNSTGPDGCDYLCCGRGFNLAETRLVERCHCKFIWCCSVQCKMCERVEIKYTCK</sequence>
<organism evidence="11 12">
    <name type="scientific">Helobdella robusta</name>
    <name type="common">Californian leech</name>
    <dbReference type="NCBI Taxonomy" id="6412"/>
    <lineage>
        <taxon>Eukaryota</taxon>
        <taxon>Metazoa</taxon>
        <taxon>Spiralia</taxon>
        <taxon>Lophotrochozoa</taxon>
        <taxon>Annelida</taxon>
        <taxon>Clitellata</taxon>
        <taxon>Hirudinea</taxon>
        <taxon>Rhynchobdellida</taxon>
        <taxon>Glossiphoniidae</taxon>
        <taxon>Helobdella</taxon>
    </lineage>
</organism>
<evidence type="ECO:0000313" key="12">
    <source>
        <dbReference type="Proteomes" id="UP000015101"/>
    </source>
</evidence>
<dbReference type="GO" id="GO:0030182">
    <property type="term" value="P:neuron differentiation"/>
    <property type="evidence" value="ECO:0000318"/>
    <property type="project" value="GO_Central"/>
</dbReference>
<evidence type="ECO:0000256" key="8">
    <source>
        <dbReference type="ARBA" id="ARBA00023288"/>
    </source>
</evidence>
<dbReference type="AlphaFoldDB" id="T1G7D5"/>
<dbReference type="EMBL" id="KB097642">
    <property type="protein sequence ID" value="ESN92407.1"/>
    <property type="molecule type" value="Genomic_DNA"/>
</dbReference>
<dbReference type="GeneID" id="20216982"/>
<dbReference type="Pfam" id="PF00110">
    <property type="entry name" value="wnt"/>
    <property type="match status" value="1"/>
</dbReference>
<evidence type="ECO:0000256" key="9">
    <source>
        <dbReference type="RuleBase" id="RU003500"/>
    </source>
</evidence>
<comment type="function">
    <text evidence="9">Ligand for members of the frizzled family of seven transmembrane receptors.</text>
</comment>
<keyword evidence="7" id="KW-1015">Disulfide bond</keyword>
<evidence type="ECO:0000313" key="10">
    <source>
        <dbReference type="EMBL" id="ESN92407.1"/>
    </source>
</evidence>
<name>T1G7D5_HELRO</name>
<dbReference type="PANTHER" id="PTHR12027">
    <property type="entry name" value="WNT RELATED"/>
    <property type="match status" value="1"/>
</dbReference>
<dbReference type="GO" id="GO:0045165">
    <property type="term" value="P:cell fate commitment"/>
    <property type="evidence" value="ECO:0000318"/>
    <property type="project" value="GO_Central"/>
</dbReference>
<dbReference type="Gene3D" id="3.30.2460.20">
    <property type="match status" value="1"/>
</dbReference>
<dbReference type="InterPro" id="IPR018161">
    <property type="entry name" value="Wnt_CS"/>
</dbReference>
<keyword evidence="12" id="KW-1185">Reference proteome</keyword>
<accession>T1G7D5</accession>
<dbReference type="EMBL" id="AMQM01007598">
    <property type="status" value="NOT_ANNOTATED_CDS"/>
    <property type="molecule type" value="Genomic_DNA"/>
</dbReference>
<keyword evidence="4" id="KW-0964">Secreted</keyword>
<dbReference type="PROSITE" id="PS00246">
    <property type="entry name" value="WNT1"/>
    <property type="match status" value="1"/>
</dbReference>
<dbReference type="SMART" id="SM00097">
    <property type="entry name" value="WNT1"/>
    <property type="match status" value="1"/>
</dbReference>
<dbReference type="GO" id="GO:0005125">
    <property type="term" value="F:cytokine activity"/>
    <property type="evidence" value="ECO:0000318"/>
    <property type="project" value="GO_Central"/>
</dbReference>
<reference evidence="10 12" key="2">
    <citation type="journal article" date="2013" name="Nature">
        <title>Insights into bilaterian evolution from three spiralian genomes.</title>
        <authorList>
            <person name="Simakov O."/>
            <person name="Marletaz F."/>
            <person name="Cho S.J."/>
            <person name="Edsinger-Gonzales E."/>
            <person name="Havlak P."/>
            <person name="Hellsten U."/>
            <person name="Kuo D.H."/>
            <person name="Larsson T."/>
            <person name="Lv J."/>
            <person name="Arendt D."/>
            <person name="Savage R."/>
            <person name="Osoegawa K."/>
            <person name="de Jong P."/>
            <person name="Grimwood J."/>
            <person name="Chapman J.A."/>
            <person name="Shapiro H."/>
            <person name="Aerts A."/>
            <person name="Otillar R.P."/>
            <person name="Terry A.Y."/>
            <person name="Boore J.L."/>
            <person name="Grigoriev I.V."/>
            <person name="Lindberg D.R."/>
            <person name="Seaver E.C."/>
            <person name="Weisblat D.A."/>
            <person name="Putnam N.H."/>
            <person name="Rokhsar D.S."/>
        </authorList>
    </citation>
    <scope>NUCLEOTIDE SEQUENCE</scope>
</reference>
<dbReference type="EnsemblMetazoa" id="HelroT89495">
    <property type="protein sequence ID" value="HelroP89495"/>
    <property type="gene ID" value="HelroG89495"/>
</dbReference>
<protein>
    <recommendedName>
        <fullName evidence="9">Protein Wnt</fullName>
    </recommendedName>
</protein>
<evidence type="ECO:0000256" key="7">
    <source>
        <dbReference type="ARBA" id="ARBA00023157"/>
    </source>
</evidence>
<dbReference type="KEGG" id="hro:HELRODRAFT_89495"/>
<dbReference type="Proteomes" id="UP000015101">
    <property type="component" value="Unassembled WGS sequence"/>
</dbReference>
<dbReference type="CDD" id="cd19344">
    <property type="entry name" value="Wnt_Wnt16"/>
    <property type="match status" value="1"/>
</dbReference>
<evidence type="ECO:0000256" key="6">
    <source>
        <dbReference type="ARBA" id="ARBA00022687"/>
    </source>
</evidence>
<dbReference type="eggNOG" id="KOG3913">
    <property type="taxonomic scope" value="Eukaryota"/>
</dbReference>
<comment type="subcellular location">
    <subcellularLocation>
        <location evidence="1 9">Secreted</location>
        <location evidence="1 9">Extracellular space</location>
        <location evidence="1 9">Extracellular matrix</location>
    </subcellularLocation>
</comment>
<dbReference type="RefSeq" id="XP_009029467.1">
    <property type="nucleotide sequence ID" value="XM_009031219.1"/>
</dbReference>
<evidence type="ECO:0000256" key="5">
    <source>
        <dbReference type="ARBA" id="ARBA00022530"/>
    </source>
</evidence>
<keyword evidence="8" id="KW-0449">Lipoprotein</keyword>
<evidence type="ECO:0000313" key="11">
    <source>
        <dbReference type="EnsemblMetazoa" id="HelroP89495"/>
    </source>
</evidence>
<evidence type="ECO:0000256" key="4">
    <source>
        <dbReference type="ARBA" id="ARBA00022525"/>
    </source>
</evidence>
<dbReference type="InterPro" id="IPR043158">
    <property type="entry name" value="Wnt_C"/>
</dbReference>
<gene>
    <name evidence="11" type="primary">20216982</name>
    <name evidence="10" type="ORF">HELRODRAFT_89495</name>
</gene>
<dbReference type="OMA" id="NCTIHDQ"/>
<dbReference type="GO" id="GO:0005109">
    <property type="term" value="F:frizzled binding"/>
    <property type="evidence" value="ECO:0000318"/>
    <property type="project" value="GO_Central"/>
</dbReference>
<dbReference type="GO" id="GO:0060070">
    <property type="term" value="P:canonical Wnt signaling pathway"/>
    <property type="evidence" value="ECO:0000318"/>
    <property type="project" value="GO_Central"/>
</dbReference>